<evidence type="ECO:0000256" key="1">
    <source>
        <dbReference type="SAM" id="Phobius"/>
    </source>
</evidence>
<reference evidence="2" key="1">
    <citation type="submission" date="2023-03" db="EMBL/GenBank/DDBJ databases">
        <title>Andean soil-derived lignocellulolytic bacterial consortium as a source of novel taxa and putative plastic-active enzymes.</title>
        <authorList>
            <person name="Diaz-Garcia L."/>
            <person name="Chuvochina M."/>
            <person name="Feuerriegel G."/>
            <person name="Bunk B."/>
            <person name="Sproer C."/>
            <person name="Streit W.R."/>
            <person name="Rodriguez L.M."/>
            <person name="Overmann J."/>
            <person name="Jimenez D.J."/>
        </authorList>
    </citation>
    <scope>NUCLEOTIDE SEQUENCE</scope>
    <source>
        <strain evidence="2">MAG 2441</strain>
    </source>
</reference>
<feature type="transmembrane region" description="Helical" evidence="1">
    <location>
        <begin position="136"/>
        <end position="152"/>
    </location>
</feature>
<feature type="transmembrane region" description="Helical" evidence="1">
    <location>
        <begin position="81"/>
        <end position="102"/>
    </location>
</feature>
<feature type="transmembrane region" description="Helical" evidence="1">
    <location>
        <begin position="34"/>
        <end position="50"/>
    </location>
</feature>
<proteinExistence type="predicted"/>
<organism evidence="2 3">
    <name type="scientific">Candidatus Cohnella colombiensis</name>
    <dbReference type="NCBI Taxonomy" id="3121368"/>
    <lineage>
        <taxon>Bacteria</taxon>
        <taxon>Bacillati</taxon>
        <taxon>Bacillota</taxon>
        <taxon>Bacilli</taxon>
        <taxon>Bacillales</taxon>
        <taxon>Paenibacillaceae</taxon>
        <taxon>Cohnella</taxon>
    </lineage>
</organism>
<sequence>MNPMFIAIFLWLAAVILWWCGWRAENESYVSQKAVAIALFAWPFMMNVHIRASTTWLIHGGWIWMLVIALVLLWKLERSIGWLASSTGLLLGAIELLLHRMVVLPKGTLIVIASWGSAIFIGLLASLLLRGVASQIVAISLGILLLVAYNGFTETAWVPMADWWIALFSVRFFGLLLKTFAQWLKILNAQSNWNRRRQRS</sequence>
<evidence type="ECO:0000313" key="2">
    <source>
        <dbReference type="EMBL" id="WEK55671.1"/>
    </source>
</evidence>
<feature type="transmembrane region" description="Helical" evidence="1">
    <location>
        <begin position="56"/>
        <end position="74"/>
    </location>
</feature>
<accession>A0AA95JCV9</accession>
<protein>
    <submittedName>
        <fullName evidence="2">Uncharacterized protein</fullName>
    </submittedName>
</protein>
<dbReference type="EMBL" id="CP119317">
    <property type="protein sequence ID" value="WEK55671.1"/>
    <property type="molecule type" value="Genomic_DNA"/>
</dbReference>
<feature type="transmembrane region" description="Helical" evidence="1">
    <location>
        <begin position="164"/>
        <end position="187"/>
    </location>
</feature>
<keyword evidence="1" id="KW-0812">Transmembrane</keyword>
<gene>
    <name evidence="2" type="ORF">P0Y55_06385</name>
</gene>
<keyword evidence="3" id="KW-1185">Reference proteome</keyword>
<keyword evidence="1" id="KW-1133">Transmembrane helix</keyword>
<keyword evidence="1" id="KW-0472">Membrane</keyword>
<evidence type="ECO:0000313" key="3">
    <source>
        <dbReference type="Proteomes" id="UP001178662"/>
    </source>
</evidence>
<dbReference type="AlphaFoldDB" id="A0AA95JCV9"/>
<dbReference type="Proteomes" id="UP001178662">
    <property type="component" value="Chromosome"/>
</dbReference>
<feature type="transmembrane region" description="Helical" evidence="1">
    <location>
        <begin position="6"/>
        <end position="22"/>
    </location>
</feature>
<feature type="transmembrane region" description="Helical" evidence="1">
    <location>
        <begin position="108"/>
        <end position="129"/>
    </location>
</feature>
<name>A0AA95JCV9_9BACL</name>